<evidence type="ECO:0000313" key="4">
    <source>
        <dbReference type="Proteomes" id="UP000075755"/>
    </source>
</evidence>
<keyword evidence="1" id="KW-1133">Transmembrane helix</keyword>
<reference evidence="2 4" key="1">
    <citation type="submission" date="2016-03" db="EMBL/GenBank/DDBJ databases">
        <title>Complete genome of Aminobacter aminovorans KCTC 2477.</title>
        <authorList>
            <person name="Kim K.M."/>
        </authorList>
    </citation>
    <scope>NUCLEOTIDE SEQUENCE [LARGE SCALE GENOMIC DNA]</scope>
    <source>
        <strain evidence="2 4">KCTC 2477</strain>
    </source>
</reference>
<dbReference type="EMBL" id="JACICB010000005">
    <property type="protein sequence ID" value="MBB3705442.1"/>
    <property type="molecule type" value="Genomic_DNA"/>
</dbReference>
<evidence type="ECO:0000313" key="2">
    <source>
        <dbReference type="EMBL" id="AMS43421.1"/>
    </source>
</evidence>
<proteinExistence type="predicted"/>
<feature type="transmembrane region" description="Helical" evidence="1">
    <location>
        <begin position="44"/>
        <end position="66"/>
    </location>
</feature>
<protein>
    <submittedName>
        <fullName evidence="2">Uncharacterized protein</fullName>
    </submittedName>
</protein>
<dbReference type="AlphaFoldDB" id="A0AAC8YSD0"/>
<keyword evidence="1" id="KW-0812">Transmembrane</keyword>
<gene>
    <name evidence="2" type="ORF">AA2016_4509</name>
    <name evidence="3" type="ORF">FHS67_001754</name>
</gene>
<evidence type="ECO:0000313" key="5">
    <source>
        <dbReference type="Proteomes" id="UP000577697"/>
    </source>
</evidence>
<name>A0AAC8YSD0_AMIAI</name>
<keyword evidence="5" id="KW-1185">Reference proteome</keyword>
<reference evidence="3 5" key="2">
    <citation type="submission" date="2020-08" db="EMBL/GenBank/DDBJ databases">
        <title>Genomic Encyclopedia of Type Strains, Phase IV (KMG-IV): sequencing the most valuable type-strain genomes for metagenomic binning, comparative biology and taxonomic classification.</title>
        <authorList>
            <person name="Goeker M."/>
        </authorList>
    </citation>
    <scope>NUCLEOTIDE SEQUENCE [LARGE SCALE GENOMIC DNA]</scope>
    <source>
        <strain evidence="3 5">DSM 10368</strain>
    </source>
</reference>
<organism evidence="2 4">
    <name type="scientific">Aminobacter aminovorans</name>
    <name type="common">Chelatobacter heintzii</name>
    <dbReference type="NCBI Taxonomy" id="83263"/>
    <lineage>
        <taxon>Bacteria</taxon>
        <taxon>Pseudomonadati</taxon>
        <taxon>Pseudomonadota</taxon>
        <taxon>Alphaproteobacteria</taxon>
        <taxon>Hyphomicrobiales</taxon>
        <taxon>Phyllobacteriaceae</taxon>
        <taxon>Aminobacter</taxon>
    </lineage>
</organism>
<dbReference type="EMBL" id="CP015005">
    <property type="protein sequence ID" value="AMS43421.1"/>
    <property type="molecule type" value="Genomic_DNA"/>
</dbReference>
<dbReference type="Proteomes" id="UP000577697">
    <property type="component" value="Unassembled WGS sequence"/>
</dbReference>
<evidence type="ECO:0000256" key="1">
    <source>
        <dbReference type="SAM" id="Phobius"/>
    </source>
</evidence>
<dbReference type="Proteomes" id="UP000075755">
    <property type="component" value="Chromosome"/>
</dbReference>
<dbReference type="RefSeq" id="WP_157097136.1">
    <property type="nucleotide sequence ID" value="NZ_CP015005.1"/>
</dbReference>
<dbReference type="KEGG" id="aak:AA2016_4509"/>
<sequence>MQWTIVLAGALSAVCWLGSALITPDLTDSYWGGPPPNVQRRAKIGSLLNAGGAFFASIAIGIQAWLTYTQI</sequence>
<evidence type="ECO:0000313" key="3">
    <source>
        <dbReference type="EMBL" id="MBB3705442.1"/>
    </source>
</evidence>
<keyword evidence="1" id="KW-0472">Membrane</keyword>
<accession>A0AAC8YSD0</accession>